<organism evidence="2 3">
    <name type="scientific">Profundibacter amoris</name>
    <dbReference type="NCBI Taxonomy" id="2171755"/>
    <lineage>
        <taxon>Bacteria</taxon>
        <taxon>Pseudomonadati</taxon>
        <taxon>Pseudomonadota</taxon>
        <taxon>Alphaproteobacteria</taxon>
        <taxon>Rhodobacterales</taxon>
        <taxon>Paracoccaceae</taxon>
        <taxon>Profundibacter</taxon>
    </lineage>
</organism>
<dbReference type="KEGG" id="pamo:BAR1_06520"/>
<dbReference type="InterPro" id="IPR014509">
    <property type="entry name" value="YjdF-like"/>
</dbReference>
<feature type="transmembrane region" description="Helical" evidence="1">
    <location>
        <begin position="61"/>
        <end position="79"/>
    </location>
</feature>
<feature type="transmembrane region" description="Helical" evidence="1">
    <location>
        <begin position="85"/>
        <end position="112"/>
    </location>
</feature>
<feature type="transmembrane region" description="Helical" evidence="1">
    <location>
        <begin position="124"/>
        <end position="142"/>
    </location>
</feature>
<dbReference type="OrthoDB" id="4966203at2"/>
<evidence type="ECO:0000256" key="1">
    <source>
        <dbReference type="SAM" id="Phobius"/>
    </source>
</evidence>
<keyword evidence="1" id="KW-1133">Transmembrane helix</keyword>
<name>A0A347UFI8_9RHOB</name>
<gene>
    <name evidence="2" type="ORF">BAR1_06520</name>
</gene>
<keyword evidence="3" id="KW-1185">Reference proteome</keyword>
<evidence type="ECO:0008006" key="4">
    <source>
        <dbReference type="Google" id="ProtNLM"/>
    </source>
</evidence>
<evidence type="ECO:0000313" key="3">
    <source>
        <dbReference type="Proteomes" id="UP000261704"/>
    </source>
</evidence>
<keyword evidence="1" id="KW-0812">Transmembrane</keyword>
<sequence>MKLGKQSYVVYLIWAVLALEFVVSMFEGRYSLAFIALATLSLSLAPMIFADRFHIRLPVRFFAGIVLFIFGTVYLGEAFDFYEKYWWWDVLLHGGSALGFGLIGFIFVFILFEGDRYAAPPWALSFMAFAIAVSIGVMWEIFEFAMDQIFGLNMQKSGLIDTMWDLIVDVIGAFIGAWAGYGFLQGRDKSGLAGMIREFVSKNRRLFRRRKR</sequence>
<feature type="transmembrane region" description="Helical" evidence="1">
    <location>
        <begin position="32"/>
        <end position="49"/>
    </location>
</feature>
<dbReference type="Proteomes" id="UP000261704">
    <property type="component" value="Chromosome"/>
</dbReference>
<keyword evidence="1" id="KW-0472">Membrane</keyword>
<proteinExistence type="predicted"/>
<feature type="transmembrane region" description="Helical" evidence="1">
    <location>
        <begin position="7"/>
        <end position="26"/>
    </location>
</feature>
<feature type="transmembrane region" description="Helical" evidence="1">
    <location>
        <begin position="162"/>
        <end position="184"/>
    </location>
</feature>
<evidence type="ECO:0000313" key="2">
    <source>
        <dbReference type="EMBL" id="AXX97616.1"/>
    </source>
</evidence>
<protein>
    <recommendedName>
        <fullName evidence="4">DUF2238 domain-containing protein</fullName>
    </recommendedName>
</protein>
<dbReference type="AlphaFoldDB" id="A0A347UFI8"/>
<dbReference type="Pfam" id="PF09997">
    <property type="entry name" value="DUF2238"/>
    <property type="match status" value="1"/>
</dbReference>
<dbReference type="RefSeq" id="WP_118942273.1">
    <property type="nucleotide sequence ID" value="NZ_CP032125.1"/>
</dbReference>
<dbReference type="EMBL" id="CP032125">
    <property type="protein sequence ID" value="AXX97616.1"/>
    <property type="molecule type" value="Genomic_DNA"/>
</dbReference>
<reference evidence="2 3" key="1">
    <citation type="submission" date="2018-09" db="EMBL/GenBank/DDBJ databases">
        <title>Profundibacter amoris BAR1 gen. nov., sp. nov., a new member of the Roseobacter clade isolated at Lokis Castle Vent Field on the Arctic Mid-Oceanic Ridge.</title>
        <authorList>
            <person name="Le Moine Bauer S."/>
            <person name="Sjoeberg A.G."/>
            <person name="L'Haridon S."/>
            <person name="Stokke R."/>
            <person name="Roalkvam I."/>
            <person name="Steen I.H."/>
            <person name="Dahle H."/>
        </authorList>
    </citation>
    <scope>NUCLEOTIDE SEQUENCE [LARGE SCALE GENOMIC DNA]</scope>
    <source>
        <strain evidence="2 3">BAR1</strain>
    </source>
</reference>
<accession>A0A347UFI8</accession>